<reference evidence="1" key="1">
    <citation type="submission" date="2013-07" db="EMBL/GenBank/DDBJ databases">
        <authorList>
            <consortium name="The Broad Institute Genome Sequencing Platform"/>
            <person name="Cuomo C."/>
            <person name="Litvintseva A."/>
            <person name="Chen Y."/>
            <person name="Heitman J."/>
            <person name="Sun S."/>
            <person name="Springer D."/>
            <person name="Dromer F."/>
            <person name="Young S.K."/>
            <person name="Zeng Q."/>
            <person name="Gargeya S."/>
            <person name="Fitzgerald M."/>
            <person name="Abouelleil A."/>
            <person name="Alvarado L."/>
            <person name="Berlin A.M."/>
            <person name="Chapman S.B."/>
            <person name="Dewar J."/>
            <person name="Goldberg J."/>
            <person name="Griggs A."/>
            <person name="Gujja S."/>
            <person name="Hansen M."/>
            <person name="Howarth C."/>
            <person name="Imamovic A."/>
            <person name="Larimer J."/>
            <person name="McCowan C."/>
            <person name="Murphy C."/>
            <person name="Pearson M."/>
            <person name="Priest M."/>
            <person name="Roberts A."/>
            <person name="Saif S."/>
            <person name="Shea T."/>
            <person name="Sykes S."/>
            <person name="Wortman J."/>
            <person name="Nusbaum C."/>
            <person name="Birren B."/>
        </authorList>
    </citation>
    <scope>NUCLEOTIDE SEQUENCE</scope>
    <source>
        <strain evidence="1">CBS 10737</strain>
    </source>
</reference>
<evidence type="ECO:0000313" key="1">
    <source>
        <dbReference type="EMBL" id="WWC72844.1"/>
    </source>
</evidence>
<protein>
    <recommendedName>
        <fullName evidence="3">NmrA-like domain-containing protein</fullName>
    </recommendedName>
</protein>
<accession>A0AAJ8MT12</accession>
<dbReference type="GeneID" id="96955775"/>
<dbReference type="KEGG" id="kpin:96955775"/>
<dbReference type="RefSeq" id="XP_070059507.1">
    <property type="nucleotide sequence ID" value="XM_070203406.1"/>
</dbReference>
<proteinExistence type="predicted"/>
<dbReference type="AlphaFoldDB" id="A0AAJ8MT12"/>
<evidence type="ECO:0008006" key="3">
    <source>
        <dbReference type="Google" id="ProtNLM"/>
    </source>
</evidence>
<name>A0AAJ8MT12_9TREE</name>
<keyword evidence="2" id="KW-1185">Reference proteome</keyword>
<organism evidence="1 2">
    <name type="scientific">Kwoniella pini CBS 10737</name>
    <dbReference type="NCBI Taxonomy" id="1296096"/>
    <lineage>
        <taxon>Eukaryota</taxon>
        <taxon>Fungi</taxon>
        <taxon>Dikarya</taxon>
        <taxon>Basidiomycota</taxon>
        <taxon>Agaricomycotina</taxon>
        <taxon>Tremellomycetes</taxon>
        <taxon>Tremellales</taxon>
        <taxon>Cryptococcaceae</taxon>
        <taxon>Kwoniella</taxon>
    </lineage>
</organism>
<dbReference type="EMBL" id="CP144528">
    <property type="protein sequence ID" value="WWC72844.1"/>
    <property type="molecule type" value="Genomic_DNA"/>
</dbReference>
<dbReference type="Proteomes" id="UP000094020">
    <property type="component" value="Chromosome 10"/>
</dbReference>
<reference evidence="1" key="2">
    <citation type="submission" date="2024-02" db="EMBL/GenBank/DDBJ databases">
        <title>Comparative genomics of Cryptococcus and Kwoniella reveals pathogenesis evolution and contrasting modes of karyotype evolution via chromosome fusion or intercentromeric recombination.</title>
        <authorList>
            <person name="Coelho M.A."/>
            <person name="David-Palma M."/>
            <person name="Shea T."/>
            <person name="Bowers K."/>
            <person name="McGinley-Smith S."/>
            <person name="Mohammad A.W."/>
            <person name="Gnirke A."/>
            <person name="Yurkov A.M."/>
            <person name="Nowrousian M."/>
            <person name="Sun S."/>
            <person name="Cuomo C.A."/>
            <person name="Heitman J."/>
        </authorList>
    </citation>
    <scope>NUCLEOTIDE SEQUENCE</scope>
    <source>
        <strain evidence="1">CBS 10737</strain>
    </source>
</reference>
<sequence length="71" mass="8511">MEKQFHWRKGVPTTSTFLGTIFKYAMKYYESMLDWFASDGYRADIEECKKVHPGMISMEDWLKEDKAYSKK</sequence>
<gene>
    <name evidence="1" type="ORF">I206_106808</name>
</gene>
<evidence type="ECO:0000313" key="2">
    <source>
        <dbReference type="Proteomes" id="UP000094020"/>
    </source>
</evidence>